<evidence type="ECO:0000256" key="3">
    <source>
        <dbReference type="ARBA" id="ARBA00022448"/>
    </source>
</evidence>
<dbReference type="STRING" id="201973.SAMN04488025_14217"/>
<gene>
    <name evidence="9" type="ORF">SAMN04488025_14217</name>
</gene>
<sequence>MSSRTSGQSWMPKGSISPYQVYALIVNSVIGVGVLLFPRSMAKEMGTDGILVIPLVGIIAGIMLFVISKLGGLFPGRSLVGISREILGIKRYPWLGKILSVVLLAIFLVNWLGGMVVVTRTFGQVLVTAVFQRTPIVVVMLMLVAAAAYVSHSRVDVLARFNEFLLPLIYAPGILLIAALIQVGEVEHLLPLFQADWKQVVKGASTALFSYTGFEVTLVFMGAYQEPKKALRPYLTAIFVITVFGYWLTYLICLSVFGKEELTLLAWPVLELVKAVHIPGMIFERLESAVVSIWVIAVFTTITNTMFAIVQTLQEFLGLADRRRKWLTLAVGGTIYGLALWPTNIYEMGKWGELMGYWWFFSILLVPPLLYVIARIRRRRGEKRGESPSV</sequence>
<dbReference type="AlphaFoldDB" id="A0A1I2SHF5"/>
<dbReference type="GO" id="GO:0009847">
    <property type="term" value="P:spore germination"/>
    <property type="evidence" value="ECO:0007669"/>
    <property type="project" value="InterPro"/>
</dbReference>
<evidence type="ECO:0000256" key="2">
    <source>
        <dbReference type="ARBA" id="ARBA00007998"/>
    </source>
</evidence>
<keyword evidence="3" id="KW-0813">Transport</keyword>
<reference evidence="9 10" key="1">
    <citation type="submission" date="2016-10" db="EMBL/GenBank/DDBJ databases">
        <authorList>
            <person name="de Groot N.N."/>
        </authorList>
    </citation>
    <scope>NUCLEOTIDE SEQUENCE [LARGE SCALE GENOMIC DNA]</scope>
    <source>
        <strain evidence="9 10">DSM 44945</strain>
    </source>
</reference>
<feature type="transmembrane region" description="Helical" evidence="8">
    <location>
        <begin position="50"/>
        <end position="74"/>
    </location>
</feature>
<dbReference type="PANTHER" id="PTHR34975:SF2">
    <property type="entry name" value="SPORE GERMINATION PROTEIN A2"/>
    <property type="match status" value="1"/>
</dbReference>
<comment type="similarity">
    <text evidence="2">Belongs to the amino acid-polyamine-organocation (APC) superfamily. Spore germination protein (SGP) (TC 2.A.3.9) family.</text>
</comment>
<evidence type="ECO:0000256" key="7">
    <source>
        <dbReference type="ARBA" id="ARBA00023136"/>
    </source>
</evidence>
<evidence type="ECO:0000256" key="5">
    <source>
        <dbReference type="ARBA" id="ARBA00022692"/>
    </source>
</evidence>
<feature type="transmembrane region" description="Helical" evidence="8">
    <location>
        <begin position="21"/>
        <end position="38"/>
    </location>
</feature>
<dbReference type="NCBIfam" id="TIGR00912">
    <property type="entry name" value="2A0309"/>
    <property type="match status" value="1"/>
</dbReference>
<evidence type="ECO:0000256" key="4">
    <source>
        <dbReference type="ARBA" id="ARBA00022544"/>
    </source>
</evidence>
<evidence type="ECO:0000256" key="8">
    <source>
        <dbReference type="SAM" id="Phobius"/>
    </source>
</evidence>
<dbReference type="GO" id="GO:0016020">
    <property type="term" value="C:membrane"/>
    <property type="evidence" value="ECO:0007669"/>
    <property type="project" value="UniProtKB-SubCell"/>
</dbReference>
<proteinExistence type="inferred from homology"/>
<dbReference type="EMBL" id="FOOK01000042">
    <property type="protein sequence ID" value="SFG52295.1"/>
    <property type="molecule type" value="Genomic_DNA"/>
</dbReference>
<evidence type="ECO:0000313" key="10">
    <source>
        <dbReference type="Proteomes" id="UP000198661"/>
    </source>
</evidence>
<feature type="transmembrane region" description="Helical" evidence="8">
    <location>
        <begin position="291"/>
        <end position="314"/>
    </location>
</feature>
<protein>
    <submittedName>
        <fullName evidence="9">Spore germination protein</fullName>
    </submittedName>
</protein>
<keyword evidence="4" id="KW-0309">Germination</keyword>
<feature type="transmembrane region" description="Helical" evidence="8">
    <location>
        <begin position="130"/>
        <end position="152"/>
    </location>
</feature>
<accession>A0A1I2SHF5</accession>
<dbReference type="OrthoDB" id="2716906at2"/>
<feature type="transmembrane region" description="Helical" evidence="8">
    <location>
        <begin position="164"/>
        <end position="183"/>
    </location>
</feature>
<name>A0A1I2SHF5_9BACL</name>
<dbReference type="Gene3D" id="1.20.1740.10">
    <property type="entry name" value="Amino acid/polyamine transporter I"/>
    <property type="match status" value="1"/>
</dbReference>
<feature type="transmembrane region" description="Helical" evidence="8">
    <location>
        <begin position="203"/>
        <end position="222"/>
    </location>
</feature>
<dbReference type="Proteomes" id="UP000198661">
    <property type="component" value="Unassembled WGS sequence"/>
</dbReference>
<keyword evidence="10" id="KW-1185">Reference proteome</keyword>
<feature type="transmembrane region" description="Helical" evidence="8">
    <location>
        <begin position="326"/>
        <end position="345"/>
    </location>
</feature>
<feature type="transmembrane region" description="Helical" evidence="8">
    <location>
        <begin position="357"/>
        <end position="374"/>
    </location>
</feature>
<organism evidence="9 10">
    <name type="scientific">Planifilum fulgidum</name>
    <dbReference type="NCBI Taxonomy" id="201973"/>
    <lineage>
        <taxon>Bacteria</taxon>
        <taxon>Bacillati</taxon>
        <taxon>Bacillota</taxon>
        <taxon>Bacilli</taxon>
        <taxon>Bacillales</taxon>
        <taxon>Thermoactinomycetaceae</taxon>
        <taxon>Planifilum</taxon>
    </lineage>
</organism>
<evidence type="ECO:0000256" key="6">
    <source>
        <dbReference type="ARBA" id="ARBA00022989"/>
    </source>
</evidence>
<feature type="transmembrane region" description="Helical" evidence="8">
    <location>
        <begin position="94"/>
        <end position="118"/>
    </location>
</feature>
<evidence type="ECO:0000313" key="9">
    <source>
        <dbReference type="EMBL" id="SFG52295.1"/>
    </source>
</evidence>
<evidence type="ECO:0000256" key="1">
    <source>
        <dbReference type="ARBA" id="ARBA00004141"/>
    </source>
</evidence>
<dbReference type="Pfam" id="PF03845">
    <property type="entry name" value="Spore_permease"/>
    <property type="match status" value="1"/>
</dbReference>
<keyword evidence="6 8" id="KW-1133">Transmembrane helix</keyword>
<comment type="subcellular location">
    <subcellularLocation>
        <location evidence="1">Membrane</location>
        <topology evidence="1">Multi-pass membrane protein</topology>
    </subcellularLocation>
</comment>
<dbReference type="PANTHER" id="PTHR34975">
    <property type="entry name" value="SPORE GERMINATION PROTEIN A2"/>
    <property type="match status" value="1"/>
</dbReference>
<dbReference type="InterPro" id="IPR004761">
    <property type="entry name" value="Spore_GerAB"/>
</dbReference>
<keyword evidence="7 8" id="KW-0472">Membrane</keyword>
<keyword evidence="5 8" id="KW-0812">Transmembrane</keyword>
<feature type="transmembrane region" description="Helical" evidence="8">
    <location>
        <begin position="234"/>
        <end position="257"/>
    </location>
</feature>